<keyword evidence="1" id="KW-1133">Transmembrane helix</keyword>
<dbReference type="InterPro" id="IPR036927">
    <property type="entry name" value="Cyt_c_oxase-like_su1_sf"/>
</dbReference>
<dbReference type="OrthoDB" id="9808748at2"/>
<feature type="transmembrane region" description="Helical" evidence="1">
    <location>
        <begin position="37"/>
        <end position="58"/>
    </location>
</feature>
<evidence type="ECO:0000313" key="3">
    <source>
        <dbReference type="Proteomes" id="UP000236959"/>
    </source>
</evidence>
<dbReference type="AlphaFoldDB" id="A0A2S3UMG1"/>
<reference evidence="2 3" key="1">
    <citation type="submission" date="2018-01" db="EMBL/GenBank/DDBJ databases">
        <title>Genomic Encyclopedia of Archaeal and Bacterial Type Strains, Phase II (KMG-II): from individual species to whole genera.</title>
        <authorList>
            <person name="Goeker M."/>
        </authorList>
    </citation>
    <scope>NUCLEOTIDE SEQUENCE [LARGE SCALE GENOMIC DNA]</scope>
    <source>
        <strain evidence="2 3">DSM 17023</strain>
    </source>
</reference>
<feature type="transmembrane region" description="Helical" evidence="1">
    <location>
        <begin position="96"/>
        <end position="117"/>
    </location>
</feature>
<dbReference type="Proteomes" id="UP000236959">
    <property type="component" value="Unassembled WGS sequence"/>
</dbReference>
<keyword evidence="1" id="KW-0472">Membrane</keyword>
<dbReference type="RefSeq" id="WP_103224530.1">
    <property type="nucleotide sequence ID" value="NZ_PPCN01000011.1"/>
</dbReference>
<organism evidence="2 3">
    <name type="scientific">Roseibium marinum</name>
    <dbReference type="NCBI Taxonomy" id="281252"/>
    <lineage>
        <taxon>Bacteria</taxon>
        <taxon>Pseudomonadati</taxon>
        <taxon>Pseudomonadota</taxon>
        <taxon>Alphaproteobacteria</taxon>
        <taxon>Hyphomicrobiales</taxon>
        <taxon>Stappiaceae</taxon>
        <taxon>Roseibium</taxon>
    </lineage>
</organism>
<keyword evidence="3" id="KW-1185">Reference proteome</keyword>
<dbReference type="Gene3D" id="1.20.210.10">
    <property type="entry name" value="Cytochrome c oxidase-like, subunit I domain"/>
    <property type="match status" value="1"/>
</dbReference>
<protein>
    <submittedName>
        <fullName evidence="2">Uncharacterized protein</fullName>
    </submittedName>
</protein>
<keyword evidence="1" id="KW-0812">Transmembrane</keyword>
<feature type="transmembrane region" description="Helical" evidence="1">
    <location>
        <begin position="7"/>
        <end position="25"/>
    </location>
</feature>
<proteinExistence type="predicted"/>
<evidence type="ECO:0000256" key="1">
    <source>
        <dbReference type="SAM" id="Phobius"/>
    </source>
</evidence>
<feature type="transmembrane region" description="Helical" evidence="1">
    <location>
        <begin position="70"/>
        <end position="90"/>
    </location>
</feature>
<dbReference type="EMBL" id="PPCN01000011">
    <property type="protein sequence ID" value="POF28886.1"/>
    <property type="molecule type" value="Genomic_DNA"/>
</dbReference>
<comment type="caution">
    <text evidence="2">The sequence shown here is derived from an EMBL/GenBank/DDBJ whole genome shotgun (WGS) entry which is preliminary data.</text>
</comment>
<evidence type="ECO:0000313" key="2">
    <source>
        <dbReference type="EMBL" id="POF28886.1"/>
    </source>
</evidence>
<sequence length="122" mass="12978">MQFIPRLFFASAVIFVLIGMMWGIHMSMTTDHVLAPAHGHLNLIGFVAMAVFGTYYALVPQAAAGRLAIVHFALAVLTVVVLVPGIVLAINGDGEALAKIGSVLAVLTMLLFLITVLRHKAV</sequence>
<accession>A0A2S3UMG1</accession>
<gene>
    <name evidence="2" type="ORF">CLV41_111137</name>
</gene>
<name>A0A2S3UMG1_9HYPH</name>
<dbReference type="SUPFAM" id="SSF81442">
    <property type="entry name" value="Cytochrome c oxidase subunit I-like"/>
    <property type="match status" value="1"/>
</dbReference>